<dbReference type="EMBL" id="BOQP01000039">
    <property type="protein sequence ID" value="GIM79568.1"/>
    <property type="molecule type" value="Genomic_DNA"/>
</dbReference>
<evidence type="ECO:0000313" key="4">
    <source>
        <dbReference type="Proteomes" id="UP000680865"/>
    </source>
</evidence>
<dbReference type="GO" id="GO:0008930">
    <property type="term" value="F:methylthioadenosine nucleosidase activity"/>
    <property type="evidence" value="ECO:0007669"/>
    <property type="project" value="TreeGrafter"/>
</dbReference>
<sequence length="674" mass="73219">MNPAEDGQVSWALCRAAARSVRDTEFGREAEAVVRPRSTLGVFRTRGPLSLLIYVAARDGRLVWRGPGSFALLQPPADARRRSPGPGLGQAVLRRIVRSWDLFLFCTPIAVLFAVAAVCAVLFRATGQRWLITAGLLLMVAVLSYVLIMLSCLVIWGSLWFFREFGRRARGSGPIAAELLPGTRWTLAFCHHLDAGRPELLLRLVQQRLDRLLRAELDRVAADTGVRVKDVQTTESLVCLRRGVTTGPMRAAVAAWSDRGHLFAADSDVTVLLSDHRPVRAPIRIFDRGGFLFWYLSAELAMVALLSRDVPRWERAVCATQCAGHPVTYWDAFTWLAQRLLFTDPYGLGPASRQSWVIGWLVSLMSLTGLLVTVAAINQYTRIRRIEMNALAEGFKIVHDHTRTLIMVATAAEYEAVVRAVAAVSDVAPRPLVLPHQVVTELGAVSRTKLMLAQVEPGTVSPGAASIAAAALVTTLDLDFLILAGICYGLRPGEQEAGDILVSTQLRAIDDRKEIDPAGTGQPPLPREGAEVARILATTEPPPGPRTVLIRGDQVTPSTALLTRMREVARGYDQSPRVHFGPMLSAGTLVNSRSLRDELLKLAPDAVGGEMEGAGVYAASAHAKVDWIIVKAVCDWGFGKTDDFHELAAANAATFVVRAAEQGLLDDAPARGTI</sequence>
<feature type="transmembrane region" description="Helical" evidence="1">
    <location>
        <begin position="290"/>
        <end position="307"/>
    </location>
</feature>
<dbReference type="GO" id="GO:0008782">
    <property type="term" value="F:adenosylhomocysteine nucleosidase activity"/>
    <property type="evidence" value="ECO:0007669"/>
    <property type="project" value="TreeGrafter"/>
</dbReference>
<feature type="domain" description="Nucleoside phosphorylase" evidence="2">
    <location>
        <begin position="405"/>
        <end position="658"/>
    </location>
</feature>
<dbReference type="AlphaFoldDB" id="A0A919SYM6"/>
<dbReference type="PANTHER" id="PTHR46832">
    <property type="entry name" value="5'-METHYLTHIOADENOSINE/S-ADENOSYLHOMOCYSTEINE NUCLEOSIDASE"/>
    <property type="match status" value="1"/>
</dbReference>
<gene>
    <name evidence="3" type="ORF">Aco04nite_66180</name>
</gene>
<keyword evidence="1" id="KW-0812">Transmembrane</keyword>
<feature type="transmembrane region" description="Helical" evidence="1">
    <location>
        <begin position="357"/>
        <end position="378"/>
    </location>
</feature>
<keyword evidence="1" id="KW-0472">Membrane</keyword>
<dbReference type="Gene3D" id="3.40.50.1580">
    <property type="entry name" value="Nucleoside phosphorylase domain"/>
    <property type="match status" value="1"/>
</dbReference>
<dbReference type="RefSeq" id="WP_213001120.1">
    <property type="nucleotide sequence ID" value="NZ_BAAATW010000001.1"/>
</dbReference>
<keyword evidence="1" id="KW-1133">Transmembrane helix</keyword>
<dbReference type="PANTHER" id="PTHR46832:SF1">
    <property type="entry name" value="5'-METHYLTHIOADENOSINE_S-ADENOSYLHOMOCYSTEINE NUCLEOSIDASE"/>
    <property type="match status" value="1"/>
</dbReference>
<dbReference type="Proteomes" id="UP000680865">
    <property type="component" value="Unassembled WGS sequence"/>
</dbReference>
<dbReference type="Pfam" id="PF01048">
    <property type="entry name" value="PNP_UDP_1"/>
    <property type="match status" value="1"/>
</dbReference>
<comment type="caution">
    <text evidence="3">The sequence shown here is derived from an EMBL/GenBank/DDBJ whole genome shotgun (WGS) entry which is preliminary data.</text>
</comment>
<dbReference type="InterPro" id="IPR000845">
    <property type="entry name" value="Nucleoside_phosphorylase_d"/>
</dbReference>
<evidence type="ECO:0000313" key="3">
    <source>
        <dbReference type="EMBL" id="GIM79568.1"/>
    </source>
</evidence>
<dbReference type="SUPFAM" id="SSF53167">
    <property type="entry name" value="Purine and uridine phosphorylases"/>
    <property type="match status" value="1"/>
</dbReference>
<evidence type="ECO:0000256" key="1">
    <source>
        <dbReference type="SAM" id="Phobius"/>
    </source>
</evidence>
<feature type="transmembrane region" description="Helical" evidence="1">
    <location>
        <begin position="102"/>
        <end position="123"/>
    </location>
</feature>
<dbReference type="GO" id="GO:0009116">
    <property type="term" value="P:nucleoside metabolic process"/>
    <property type="evidence" value="ECO:0007669"/>
    <property type="project" value="InterPro"/>
</dbReference>
<feature type="transmembrane region" description="Helical" evidence="1">
    <location>
        <begin position="129"/>
        <end position="162"/>
    </location>
</feature>
<reference evidence="3" key="1">
    <citation type="submission" date="2021-03" db="EMBL/GenBank/DDBJ databases">
        <title>Whole genome shotgun sequence of Actinoplanes consettensis NBRC 14913.</title>
        <authorList>
            <person name="Komaki H."/>
            <person name="Tamura T."/>
        </authorList>
    </citation>
    <scope>NUCLEOTIDE SEQUENCE</scope>
    <source>
        <strain evidence="3">NBRC 14913</strain>
    </source>
</reference>
<name>A0A919SYM6_9ACTN</name>
<accession>A0A919SYM6</accession>
<protein>
    <recommendedName>
        <fullName evidence="2">Nucleoside phosphorylase domain-containing protein</fullName>
    </recommendedName>
</protein>
<evidence type="ECO:0000259" key="2">
    <source>
        <dbReference type="Pfam" id="PF01048"/>
    </source>
</evidence>
<keyword evidence="4" id="KW-1185">Reference proteome</keyword>
<dbReference type="GO" id="GO:0005829">
    <property type="term" value="C:cytosol"/>
    <property type="evidence" value="ECO:0007669"/>
    <property type="project" value="TreeGrafter"/>
</dbReference>
<proteinExistence type="predicted"/>
<dbReference type="GO" id="GO:0019284">
    <property type="term" value="P:L-methionine salvage from S-adenosylmethionine"/>
    <property type="evidence" value="ECO:0007669"/>
    <property type="project" value="TreeGrafter"/>
</dbReference>
<dbReference type="InterPro" id="IPR035994">
    <property type="entry name" value="Nucleoside_phosphorylase_sf"/>
</dbReference>
<organism evidence="3 4">
    <name type="scientific">Winogradskya consettensis</name>
    <dbReference type="NCBI Taxonomy" id="113560"/>
    <lineage>
        <taxon>Bacteria</taxon>
        <taxon>Bacillati</taxon>
        <taxon>Actinomycetota</taxon>
        <taxon>Actinomycetes</taxon>
        <taxon>Micromonosporales</taxon>
        <taxon>Micromonosporaceae</taxon>
        <taxon>Winogradskya</taxon>
    </lineage>
</organism>